<dbReference type="InterPro" id="IPR050772">
    <property type="entry name" value="Hydratase-Decarb/MhpD_sf"/>
</dbReference>
<dbReference type="Pfam" id="PF01557">
    <property type="entry name" value="FAA_hydrolase"/>
    <property type="match status" value="1"/>
</dbReference>
<evidence type="ECO:0000313" key="3">
    <source>
        <dbReference type="EMBL" id="AEW06456.1"/>
    </source>
</evidence>
<organism evidence="3 4">
    <name type="scientific">Sulfobacillus acidophilus (strain ATCC 700253 / DSM 10332 / NAL)</name>
    <dbReference type="NCBI Taxonomy" id="679936"/>
    <lineage>
        <taxon>Bacteria</taxon>
        <taxon>Bacillati</taxon>
        <taxon>Bacillota</taxon>
        <taxon>Clostridia</taxon>
        <taxon>Eubacteriales</taxon>
        <taxon>Clostridiales Family XVII. Incertae Sedis</taxon>
        <taxon>Sulfobacillus</taxon>
    </lineage>
</organism>
<dbReference type="KEGG" id="sap:Sulac_2996"/>
<dbReference type="HOGENOM" id="CLU_060136_4_0_9"/>
<name>G8U0B4_SULAD</name>
<dbReference type="EMBL" id="CP003179">
    <property type="protein sequence ID" value="AEW06456.1"/>
    <property type="molecule type" value="Genomic_DNA"/>
</dbReference>
<dbReference type="SUPFAM" id="SSF56529">
    <property type="entry name" value="FAH"/>
    <property type="match status" value="1"/>
</dbReference>
<dbReference type="InterPro" id="IPR036663">
    <property type="entry name" value="Fumarylacetoacetase_C_sf"/>
</dbReference>
<feature type="domain" description="Fumarylacetoacetase-like C-terminal" evidence="2">
    <location>
        <begin position="99"/>
        <end position="256"/>
    </location>
</feature>
<dbReference type="GO" id="GO:0047437">
    <property type="term" value="F:4-oxalocrotonate decarboxylase activity"/>
    <property type="evidence" value="ECO:0007669"/>
    <property type="project" value="UniProtKB-EC"/>
</dbReference>
<evidence type="ECO:0000259" key="2">
    <source>
        <dbReference type="Pfam" id="PF01557"/>
    </source>
</evidence>
<dbReference type="GO" id="GO:0008684">
    <property type="term" value="F:2-oxopent-4-enoate hydratase activity"/>
    <property type="evidence" value="ECO:0007669"/>
    <property type="project" value="TreeGrafter"/>
</dbReference>
<dbReference type="InterPro" id="IPR011234">
    <property type="entry name" value="Fumarylacetoacetase-like_C"/>
</dbReference>
<reference evidence="3 4" key="2">
    <citation type="journal article" date="2012" name="Stand. Genomic Sci.">
        <title>Complete genome sequence of the moderately thermophilic mineral-sulfide-oxidizing firmicute Sulfobacillus acidophilus type strain (NAL(T)).</title>
        <authorList>
            <person name="Anderson I."/>
            <person name="Chertkov O."/>
            <person name="Chen A."/>
            <person name="Saunders E."/>
            <person name="Lapidus A."/>
            <person name="Nolan M."/>
            <person name="Lucas S."/>
            <person name="Hammon N."/>
            <person name="Deshpande S."/>
            <person name="Cheng J.F."/>
            <person name="Han C."/>
            <person name="Tapia R."/>
            <person name="Goodwin L.A."/>
            <person name="Pitluck S."/>
            <person name="Liolios K."/>
            <person name="Pagani I."/>
            <person name="Ivanova N."/>
            <person name="Mikhailova N."/>
            <person name="Pati A."/>
            <person name="Palaniappan K."/>
            <person name="Land M."/>
            <person name="Pan C."/>
            <person name="Rohde M."/>
            <person name="Pukall R."/>
            <person name="Goker M."/>
            <person name="Detter J.C."/>
            <person name="Woyke T."/>
            <person name="Bristow J."/>
            <person name="Eisen J.A."/>
            <person name="Markowitz V."/>
            <person name="Hugenholtz P."/>
            <person name="Kyrpides N.C."/>
            <person name="Klenk H.P."/>
            <person name="Mavromatis K."/>
        </authorList>
    </citation>
    <scope>NUCLEOTIDE SEQUENCE [LARGE SCALE GENOMIC DNA]</scope>
    <source>
        <strain evidence="4">ATCC 700253 / DSM 10332 / NAL</strain>
    </source>
</reference>
<protein>
    <submittedName>
        <fullName evidence="3">4-oxalocrotonate decarboxylase</fullName>
        <ecNumber evidence="3">4.1.1.77</ecNumber>
    </submittedName>
</protein>
<dbReference type="STRING" id="679936.Sulac_2996"/>
<dbReference type="Gene3D" id="3.90.850.10">
    <property type="entry name" value="Fumarylacetoacetase-like, C-terminal domain"/>
    <property type="match status" value="1"/>
</dbReference>
<dbReference type="PANTHER" id="PTHR30143:SF0">
    <property type="entry name" value="2-KETO-4-PENTENOATE HYDRATASE"/>
    <property type="match status" value="1"/>
</dbReference>
<dbReference type="AlphaFoldDB" id="G8U0B4"/>
<accession>G8U0B4</accession>
<evidence type="ECO:0000313" key="4">
    <source>
        <dbReference type="Proteomes" id="UP000005439"/>
    </source>
</evidence>
<dbReference type="PANTHER" id="PTHR30143">
    <property type="entry name" value="ACID HYDRATASE"/>
    <property type="match status" value="1"/>
</dbReference>
<keyword evidence="4" id="KW-1185">Reference proteome</keyword>
<gene>
    <name evidence="3" type="ordered locus">Sulac_2996</name>
</gene>
<dbReference type="GO" id="GO:0005737">
    <property type="term" value="C:cytoplasm"/>
    <property type="evidence" value="ECO:0007669"/>
    <property type="project" value="TreeGrafter"/>
</dbReference>
<dbReference type="PATRIC" id="fig|679936.5.peg.3093"/>
<evidence type="ECO:0000256" key="1">
    <source>
        <dbReference type="ARBA" id="ARBA00023239"/>
    </source>
</evidence>
<dbReference type="Proteomes" id="UP000005439">
    <property type="component" value="Chromosome"/>
</dbReference>
<reference evidence="4" key="1">
    <citation type="submission" date="2011-12" db="EMBL/GenBank/DDBJ databases">
        <title>The complete genome of chromosome of Sulfobacillus acidophilus DSM 10332.</title>
        <authorList>
            <person name="Lucas S."/>
            <person name="Han J."/>
            <person name="Lapidus A."/>
            <person name="Bruce D."/>
            <person name="Goodwin L."/>
            <person name="Pitluck S."/>
            <person name="Peters L."/>
            <person name="Kyrpides N."/>
            <person name="Mavromatis K."/>
            <person name="Ivanova N."/>
            <person name="Mikhailova N."/>
            <person name="Chertkov O."/>
            <person name="Saunders E."/>
            <person name="Detter J.C."/>
            <person name="Tapia R."/>
            <person name="Han C."/>
            <person name="Land M."/>
            <person name="Hauser L."/>
            <person name="Markowitz V."/>
            <person name="Cheng J.-F."/>
            <person name="Hugenholtz P."/>
            <person name="Woyke T."/>
            <person name="Wu D."/>
            <person name="Pukall R."/>
            <person name="Gehrich-Schroeter G."/>
            <person name="Schneider S."/>
            <person name="Klenk H.-P."/>
            <person name="Eisen J.A."/>
        </authorList>
    </citation>
    <scope>NUCLEOTIDE SEQUENCE [LARGE SCALE GENOMIC DNA]</scope>
    <source>
        <strain evidence="4">ATCC 700253 / DSM 10332 / NAL</strain>
    </source>
</reference>
<keyword evidence="1 3" id="KW-0456">Lyase</keyword>
<dbReference type="EC" id="4.1.1.77" evidence="3"/>
<sequence length="270" mass="29620">MTGPELNRWADRVWHHQRTATPMARITEEVPHLTVEDGYAIQARLIDRRTASGEHLIGYKMGLTSEAKQHAVGVSLPIYGRLTDAMELHTPIVDGSRLIHPRVEPELAIVLKRGLAGSVPLRDVLTAIECVLPAWEVIDSRYEGFSFTAADVVADNASAAQFYLPPYAFSPYGRDWAEMGVTVRRNGHVRHVASAAAVLGHPWEAVRRLAILLAQEDRELLPGQVILTGGITDAVPLSPGDRLQMTFGTLGILDVVVPVRKEDANAPDSY</sequence>
<proteinExistence type="predicted"/>